<accession>A0A1B0ADR9</accession>
<reference evidence="2" key="2">
    <citation type="submission" date="2020-05" db="UniProtKB">
        <authorList>
            <consortium name="EnsemblMetazoa"/>
        </authorList>
    </citation>
    <scope>IDENTIFICATION</scope>
    <source>
        <strain evidence="2">IAEA</strain>
    </source>
</reference>
<proteinExistence type="predicted"/>
<organism evidence="2 3">
    <name type="scientific">Glossina pallidipes</name>
    <name type="common">Tsetse fly</name>
    <dbReference type="NCBI Taxonomy" id="7398"/>
    <lineage>
        <taxon>Eukaryota</taxon>
        <taxon>Metazoa</taxon>
        <taxon>Ecdysozoa</taxon>
        <taxon>Arthropoda</taxon>
        <taxon>Hexapoda</taxon>
        <taxon>Insecta</taxon>
        <taxon>Pterygota</taxon>
        <taxon>Neoptera</taxon>
        <taxon>Endopterygota</taxon>
        <taxon>Diptera</taxon>
        <taxon>Brachycera</taxon>
        <taxon>Muscomorpha</taxon>
        <taxon>Hippoboscoidea</taxon>
        <taxon>Glossinidae</taxon>
        <taxon>Glossina</taxon>
    </lineage>
</organism>
<keyword evidence="1" id="KW-0812">Transmembrane</keyword>
<sequence>MSKKTVSSLTFPHICYSPRWQRGRLNDRASARTLVAQSTNCNYNMPSNLLMRLPVDCKKLCYIRALPFAAIPQIPEKQTPMLSHKILTHNCIGILCRVQVYFVIIGYVCWWRWWSRASLFYQPVRQPAGVKHLLSLLAHF</sequence>
<dbReference type="Proteomes" id="UP000092445">
    <property type="component" value="Unassembled WGS sequence"/>
</dbReference>
<reference evidence="3" key="1">
    <citation type="submission" date="2014-03" db="EMBL/GenBank/DDBJ databases">
        <authorList>
            <person name="Aksoy S."/>
            <person name="Warren W."/>
            <person name="Wilson R.K."/>
        </authorList>
    </citation>
    <scope>NUCLEOTIDE SEQUENCE [LARGE SCALE GENOMIC DNA]</scope>
    <source>
        <strain evidence="3">IAEA</strain>
    </source>
</reference>
<feature type="transmembrane region" description="Helical" evidence="1">
    <location>
        <begin position="91"/>
        <end position="113"/>
    </location>
</feature>
<evidence type="ECO:0000313" key="2">
    <source>
        <dbReference type="EnsemblMetazoa" id="GPAI042460-PA"/>
    </source>
</evidence>
<dbReference type="VEuPathDB" id="VectorBase:GPAI042460"/>
<evidence type="ECO:0000313" key="3">
    <source>
        <dbReference type="Proteomes" id="UP000092445"/>
    </source>
</evidence>
<dbReference type="AlphaFoldDB" id="A0A1B0ADR9"/>
<name>A0A1B0ADR9_GLOPL</name>
<evidence type="ECO:0000256" key="1">
    <source>
        <dbReference type="SAM" id="Phobius"/>
    </source>
</evidence>
<dbReference type="EnsemblMetazoa" id="GPAI042460-RA">
    <property type="protein sequence ID" value="GPAI042460-PA"/>
    <property type="gene ID" value="GPAI042460"/>
</dbReference>
<keyword evidence="3" id="KW-1185">Reference proteome</keyword>
<keyword evidence="1" id="KW-0472">Membrane</keyword>
<protein>
    <submittedName>
        <fullName evidence="2">Uncharacterized protein</fullName>
    </submittedName>
</protein>
<keyword evidence="1" id="KW-1133">Transmembrane helix</keyword>